<dbReference type="Gene3D" id="1.10.565.10">
    <property type="entry name" value="Retinoid X Receptor"/>
    <property type="match status" value="1"/>
</dbReference>
<organism evidence="5 6">
    <name type="scientific">Priapulus caudatus</name>
    <name type="common">Priapulid worm</name>
    <dbReference type="NCBI Taxonomy" id="37621"/>
    <lineage>
        <taxon>Eukaryota</taxon>
        <taxon>Metazoa</taxon>
        <taxon>Ecdysozoa</taxon>
        <taxon>Scalidophora</taxon>
        <taxon>Priapulida</taxon>
        <taxon>Priapulimorpha</taxon>
        <taxon>Priapulimorphida</taxon>
        <taxon>Priapulidae</taxon>
        <taxon>Priapulus</taxon>
    </lineage>
</organism>
<dbReference type="Proteomes" id="UP000695022">
    <property type="component" value="Unplaced"/>
</dbReference>
<keyword evidence="2" id="KW-0804">Transcription</keyword>
<evidence type="ECO:0000313" key="6">
    <source>
        <dbReference type="RefSeq" id="XP_014676483.1"/>
    </source>
</evidence>
<accession>A0ABM1EWB2</accession>
<feature type="non-terminal residue" evidence="6">
    <location>
        <position position="1"/>
    </location>
</feature>
<keyword evidence="3" id="KW-0675">Receptor</keyword>
<name>A0ABM1EWB2_PRICU</name>
<evidence type="ECO:0000256" key="4">
    <source>
        <dbReference type="SAM" id="MobiDB-lite"/>
    </source>
</evidence>
<dbReference type="RefSeq" id="XP_014676483.1">
    <property type="nucleotide sequence ID" value="XM_014820997.1"/>
</dbReference>
<feature type="region of interest" description="Disordered" evidence="4">
    <location>
        <begin position="1"/>
        <end position="28"/>
    </location>
</feature>
<dbReference type="SUPFAM" id="SSF48508">
    <property type="entry name" value="Nuclear receptor ligand-binding domain"/>
    <property type="match status" value="1"/>
</dbReference>
<proteinExistence type="predicted"/>
<keyword evidence="5" id="KW-1185">Reference proteome</keyword>
<dbReference type="InterPro" id="IPR035500">
    <property type="entry name" value="NHR-like_dom_sf"/>
</dbReference>
<evidence type="ECO:0000256" key="2">
    <source>
        <dbReference type="ARBA" id="ARBA00023163"/>
    </source>
</evidence>
<keyword evidence="1" id="KW-0805">Transcription regulation</keyword>
<reference evidence="6" key="1">
    <citation type="submission" date="2025-08" db="UniProtKB">
        <authorList>
            <consortium name="RefSeq"/>
        </authorList>
    </citation>
    <scope>IDENTIFICATION</scope>
</reference>
<evidence type="ECO:0000256" key="3">
    <source>
        <dbReference type="ARBA" id="ARBA00023170"/>
    </source>
</evidence>
<dbReference type="GeneID" id="106816395"/>
<sequence>VRYGRVPKRSREKEEQERRVSTTGEPGQTELETKQLAIYDIILTISQAHCSNCTFTEDKMKLMLRKPAQFSMKFEGDLLSTQDAIDQQKMYFGQQLASLITPSISRVVEFAKRVPGSATIAVRPFSNQCRAPIITRNSINLLFKLMRDGRRKYAK</sequence>
<protein>
    <submittedName>
        <fullName evidence="6">Ecdysone-induced protein 78C-like</fullName>
    </submittedName>
</protein>
<feature type="compositionally biased region" description="Basic and acidic residues" evidence="4">
    <location>
        <begin position="9"/>
        <end position="20"/>
    </location>
</feature>
<evidence type="ECO:0000256" key="1">
    <source>
        <dbReference type="ARBA" id="ARBA00023015"/>
    </source>
</evidence>
<gene>
    <name evidence="6" type="primary">LOC106816395</name>
</gene>
<evidence type="ECO:0000313" key="5">
    <source>
        <dbReference type="Proteomes" id="UP000695022"/>
    </source>
</evidence>